<comment type="caution">
    <text evidence="31">The sequence shown here is derived from an EMBL/GenBank/DDBJ whole genome shotgun (WGS) entry which is preliminary data.</text>
</comment>
<dbReference type="GO" id="GO:0008658">
    <property type="term" value="F:penicillin binding"/>
    <property type="evidence" value="ECO:0007669"/>
    <property type="project" value="InterPro"/>
</dbReference>
<dbReference type="GO" id="GO:0008955">
    <property type="term" value="F:peptidoglycan glycosyltransferase activity"/>
    <property type="evidence" value="ECO:0007669"/>
    <property type="project" value="UniProtKB-EC"/>
</dbReference>
<evidence type="ECO:0000256" key="11">
    <source>
        <dbReference type="ARBA" id="ARBA00022676"/>
    </source>
</evidence>
<feature type="domain" description="Glycosyl transferase family 51" evidence="29">
    <location>
        <begin position="82"/>
        <end position="262"/>
    </location>
</feature>
<evidence type="ECO:0000256" key="18">
    <source>
        <dbReference type="ARBA" id="ARBA00022989"/>
    </source>
</evidence>
<comment type="pathway">
    <text evidence="2">Cell wall biogenesis; peptidoglycan biosynthesis.</text>
</comment>
<evidence type="ECO:0000313" key="31">
    <source>
        <dbReference type="EMBL" id="GHA91190.1"/>
    </source>
</evidence>
<feature type="region of interest" description="Disordered" evidence="26">
    <location>
        <begin position="875"/>
        <end position="937"/>
    </location>
</feature>
<dbReference type="InterPro" id="IPR023346">
    <property type="entry name" value="Lysozyme-like_dom_sf"/>
</dbReference>
<keyword evidence="14" id="KW-0378">Hydrolase</keyword>
<comment type="similarity">
    <text evidence="4">In the N-terminal section; belongs to the glycosyltransferase 51 family.</text>
</comment>
<evidence type="ECO:0000256" key="2">
    <source>
        <dbReference type="ARBA" id="ARBA00004752"/>
    </source>
</evidence>
<evidence type="ECO:0000256" key="17">
    <source>
        <dbReference type="ARBA" id="ARBA00022984"/>
    </source>
</evidence>
<evidence type="ECO:0000259" key="28">
    <source>
        <dbReference type="Pfam" id="PF00905"/>
    </source>
</evidence>
<dbReference type="InterPro" id="IPR012338">
    <property type="entry name" value="Beta-lactam/transpept-like"/>
</dbReference>
<evidence type="ECO:0000256" key="8">
    <source>
        <dbReference type="ARBA" id="ARBA00022519"/>
    </source>
</evidence>
<feature type="domain" description="Penicillin-binding protein transpeptidase" evidence="28">
    <location>
        <begin position="485"/>
        <end position="553"/>
    </location>
</feature>
<dbReference type="InterPro" id="IPR031376">
    <property type="entry name" value="PCB_OB"/>
</dbReference>
<accession>A0A8J3CPD7</accession>
<organism evidence="31 32">
    <name type="scientific">Algimonas arctica</name>
    <dbReference type="NCBI Taxonomy" id="1479486"/>
    <lineage>
        <taxon>Bacteria</taxon>
        <taxon>Pseudomonadati</taxon>
        <taxon>Pseudomonadota</taxon>
        <taxon>Alphaproteobacteria</taxon>
        <taxon>Maricaulales</taxon>
        <taxon>Robiginitomaculaceae</taxon>
        <taxon>Algimonas</taxon>
    </lineage>
</organism>
<comment type="catalytic activity">
    <reaction evidence="25">
        <text>[GlcNAc-(1-&gt;4)-Mur2Ac(oyl-L-Ala-gamma-D-Glu-L-Lys-D-Ala-D-Ala)](n)-di-trans,octa-cis-undecaprenyl diphosphate + beta-D-GlcNAc-(1-&gt;4)-Mur2Ac(oyl-L-Ala-gamma-D-Glu-L-Lys-D-Ala-D-Ala)-di-trans,octa-cis-undecaprenyl diphosphate = [GlcNAc-(1-&gt;4)-Mur2Ac(oyl-L-Ala-gamma-D-Glu-L-Lys-D-Ala-D-Ala)](n+1)-di-trans,octa-cis-undecaprenyl diphosphate + di-trans,octa-cis-undecaprenyl diphosphate + H(+)</text>
        <dbReference type="Rhea" id="RHEA:23708"/>
        <dbReference type="Rhea" id="RHEA-COMP:9602"/>
        <dbReference type="Rhea" id="RHEA-COMP:9603"/>
        <dbReference type="ChEBI" id="CHEBI:15378"/>
        <dbReference type="ChEBI" id="CHEBI:58405"/>
        <dbReference type="ChEBI" id="CHEBI:60033"/>
        <dbReference type="ChEBI" id="CHEBI:78435"/>
        <dbReference type="EC" id="2.4.99.28"/>
    </reaction>
</comment>
<comment type="similarity">
    <text evidence="3">In the C-terminal section; belongs to the transpeptidase family.</text>
</comment>
<evidence type="ECO:0000256" key="6">
    <source>
        <dbReference type="ARBA" id="ARBA00018638"/>
    </source>
</evidence>
<evidence type="ECO:0000256" key="23">
    <source>
        <dbReference type="ARBA" id="ARBA00034000"/>
    </source>
</evidence>
<dbReference type="Gene3D" id="1.10.3810.10">
    <property type="entry name" value="Biosynthetic peptidoglycan transglycosylase-like"/>
    <property type="match status" value="1"/>
</dbReference>
<feature type="compositionally biased region" description="Acidic residues" evidence="26">
    <location>
        <begin position="926"/>
        <end position="937"/>
    </location>
</feature>
<dbReference type="InterPro" id="IPR001264">
    <property type="entry name" value="Glyco_trans_51"/>
</dbReference>
<dbReference type="InterPro" id="IPR036950">
    <property type="entry name" value="PBP_transglycosylase"/>
</dbReference>
<proteinExistence type="inferred from homology"/>
<evidence type="ECO:0000256" key="25">
    <source>
        <dbReference type="ARBA" id="ARBA00049902"/>
    </source>
</evidence>
<dbReference type="EC" id="2.4.99.28" evidence="24"/>
<evidence type="ECO:0000256" key="14">
    <source>
        <dbReference type="ARBA" id="ARBA00022801"/>
    </source>
</evidence>
<keyword evidence="10" id="KW-0645">Protease</keyword>
<gene>
    <name evidence="31" type="ORF">GCM10009069_12940</name>
</gene>
<dbReference type="RefSeq" id="WP_189496621.1">
    <property type="nucleotide sequence ID" value="NZ_BMZH01000004.1"/>
</dbReference>
<dbReference type="GO" id="GO:0071555">
    <property type="term" value="P:cell wall organization"/>
    <property type="evidence" value="ECO:0007669"/>
    <property type="project" value="UniProtKB-KW"/>
</dbReference>
<evidence type="ECO:0000256" key="26">
    <source>
        <dbReference type="SAM" id="MobiDB-lite"/>
    </source>
</evidence>
<keyword evidence="19 27" id="KW-0472">Membrane</keyword>
<dbReference type="GO" id="GO:0030288">
    <property type="term" value="C:outer membrane-bounded periplasmic space"/>
    <property type="evidence" value="ECO:0007669"/>
    <property type="project" value="TreeGrafter"/>
</dbReference>
<keyword evidence="9" id="KW-0121">Carboxypeptidase</keyword>
<reference evidence="31" key="2">
    <citation type="submission" date="2020-09" db="EMBL/GenBank/DDBJ databases">
        <authorList>
            <person name="Sun Q."/>
            <person name="Kim S."/>
        </authorList>
    </citation>
    <scope>NUCLEOTIDE SEQUENCE</scope>
    <source>
        <strain evidence="31">KCTC 32513</strain>
    </source>
</reference>
<dbReference type="GO" id="GO:0009002">
    <property type="term" value="F:serine-type D-Ala-D-Ala carboxypeptidase activity"/>
    <property type="evidence" value="ECO:0007669"/>
    <property type="project" value="UniProtKB-EC"/>
</dbReference>
<keyword evidence="18 27" id="KW-1133">Transmembrane helix</keyword>
<dbReference type="GO" id="GO:0006508">
    <property type="term" value="P:proteolysis"/>
    <property type="evidence" value="ECO:0007669"/>
    <property type="project" value="UniProtKB-KW"/>
</dbReference>
<dbReference type="Pfam" id="PF00912">
    <property type="entry name" value="Transgly"/>
    <property type="match status" value="1"/>
</dbReference>
<keyword evidence="17" id="KW-0573">Peptidoglycan synthesis</keyword>
<evidence type="ECO:0000256" key="4">
    <source>
        <dbReference type="ARBA" id="ARBA00007739"/>
    </source>
</evidence>
<dbReference type="EC" id="3.4.16.4" evidence="5"/>
<dbReference type="Gene3D" id="3.40.710.10">
    <property type="entry name" value="DD-peptidase/beta-lactamase superfamily"/>
    <property type="match status" value="2"/>
</dbReference>
<protein>
    <recommendedName>
        <fullName evidence="6">Penicillin-binding protein 1A</fullName>
        <ecNumber evidence="24">2.4.99.28</ecNumber>
        <ecNumber evidence="5">3.4.16.4</ecNumber>
    </recommendedName>
</protein>
<feature type="domain" description="Penicillin-binding protein transpeptidase" evidence="28">
    <location>
        <begin position="597"/>
        <end position="810"/>
    </location>
</feature>
<sequence length="937" mass="102497">MSDIVSEITETPEPSSPAPIKRSRRALYFKIAKWVVLTGFVFGVIVAIALTIWTIRATKDLPSVQALSEYKPAIMSRVHAGDGKLISEFRTEARVFVPIVSVPTRLQQAFVASEDKRFYTHNGWDPIGLTRAALTAPGKKLSGQRIGGTSTITQQVAKNFLVGDDYSMKRKVREIFIARRMEKAFEKGDILELYLNDNYFGRGAYGVAAAALNHFGKEMDDLTIGEMAYLALVVKGPANYELDNPKEYAAARSRQQYVLNRMAEDGYITQVEADEAFAAPLEWTDRLNGAEYLAAEYFVEEARKQIFAMYGSEELYSGGLSIRTTLDTDMQLAGRRALRRGLEMLDRRMGWRGPLATFETMDSWNEQLAAFAAPKDIGDWRVAVVLERDSTTAKLGLIKGAEDSDVAEEVDGPADTDVAAELATETGQLALEDVAWAGKALNNGVRGAPPKSLNSVISVGDVILVEAHTTKVGAYNLRQVPDVNGALIAMDPHTGRVKALIGGYSFEQSQFNRVTQAYRQPGSSFKPFVYASALLEGFTPASQVLDAPFVIERSDSDCEVNELGVLELRDTGEDRSEGQTTQPALRDQCERFYKPENYDAGRYYGLSTLRLGIEKSRNAMTVRLANDIGMAPIMRTSRRFGIYDNPLPELAWALGAGETNLLRLATAYSMMINGGKQIVPSILDRVQDGQGKTIFLNGDVTCPECQQKDYTGQAPPVLPDDREQVIDPITAYQVTYMMIGAVENGTGAKLRALGRPVGGKTGTTNDSKDNWFMAFTPDLVVGVYVGKDTPQQMGYETGSSSAAPIVLDFMTEVLENEPMVPFRIPDGLTLAPVNRDTGEPSFIGAPNVILEAFRPGTEPKVGSLDRTIRIGSGSDTFGSGFFGSGPKRLDDTIPPGLGEEPPFPTDDPVLNPLDLPTDTPVKTPDPEPEEDLDDGLY</sequence>
<evidence type="ECO:0000256" key="21">
    <source>
        <dbReference type="ARBA" id="ARBA00023268"/>
    </source>
</evidence>
<keyword evidence="22" id="KW-0961">Cell wall biogenesis/degradation</keyword>
<dbReference type="GO" id="GO:0008360">
    <property type="term" value="P:regulation of cell shape"/>
    <property type="evidence" value="ECO:0007669"/>
    <property type="project" value="UniProtKB-KW"/>
</dbReference>
<evidence type="ECO:0000256" key="9">
    <source>
        <dbReference type="ARBA" id="ARBA00022645"/>
    </source>
</evidence>
<evidence type="ECO:0000256" key="10">
    <source>
        <dbReference type="ARBA" id="ARBA00022670"/>
    </source>
</evidence>
<dbReference type="UniPathway" id="UPA00219"/>
<evidence type="ECO:0000313" key="32">
    <source>
        <dbReference type="Proteomes" id="UP000634004"/>
    </source>
</evidence>
<keyword evidence="32" id="KW-1185">Reference proteome</keyword>
<evidence type="ECO:0000256" key="24">
    <source>
        <dbReference type="ARBA" id="ARBA00044770"/>
    </source>
</evidence>
<keyword evidence="7" id="KW-1003">Cell membrane</keyword>
<keyword evidence="16" id="KW-0735">Signal-anchor</keyword>
<keyword evidence="15" id="KW-0133">Cell shape</keyword>
<dbReference type="Pfam" id="PF00905">
    <property type="entry name" value="Transpeptidase"/>
    <property type="match status" value="2"/>
</dbReference>
<dbReference type="InterPro" id="IPR001460">
    <property type="entry name" value="PCN-bd_Tpept"/>
</dbReference>
<dbReference type="PANTHER" id="PTHR32282:SF27">
    <property type="entry name" value="PENICILLIN-BINDING PROTEIN 1A"/>
    <property type="match status" value="1"/>
</dbReference>
<dbReference type="EMBL" id="BMZH01000004">
    <property type="protein sequence ID" value="GHA91190.1"/>
    <property type="molecule type" value="Genomic_DNA"/>
</dbReference>
<feature type="transmembrane region" description="Helical" evidence="27">
    <location>
        <begin position="31"/>
        <end position="55"/>
    </location>
</feature>
<evidence type="ECO:0000256" key="5">
    <source>
        <dbReference type="ARBA" id="ARBA00012448"/>
    </source>
</evidence>
<evidence type="ECO:0000256" key="7">
    <source>
        <dbReference type="ARBA" id="ARBA00022475"/>
    </source>
</evidence>
<evidence type="ECO:0000256" key="27">
    <source>
        <dbReference type="SAM" id="Phobius"/>
    </source>
</evidence>
<evidence type="ECO:0000256" key="1">
    <source>
        <dbReference type="ARBA" id="ARBA00004249"/>
    </source>
</evidence>
<keyword evidence="13 27" id="KW-0812">Transmembrane</keyword>
<comment type="catalytic activity">
    <reaction evidence="23">
        <text>Preferential cleavage: (Ac)2-L-Lys-D-Ala-|-D-Ala. Also transpeptidation of peptidyl-alanyl moieties that are N-acyl substituents of D-alanine.</text>
        <dbReference type="EC" id="3.4.16.4"/>
    </reaction>
</comment>
<dbReference type="InterPro" id="IPR050396">
    <property type="entry name" value="Glycosyltr_51/Transpeptidase"/>
</dbReference>
<evidence type="ECO:0000256" key="3">
    <source>
        <dbReference type="ARBA" id="ARBA00007090"/>
    </source>
</evidence>
<evidence type="ECO:0000256" key="22">
    <source>
        <dbReference type="ARBA" id="ARBA00023316"/>
    </source>
</evidence>
<feature type="domain" description="Penicillin-binding protein OB-like" evidence="30">
    <location>
        <begin position="351"/>
        <end position="483"/>
    </location>
</feature>
<keyword evidence="11" id="KW-0328">Glycosyltransferase</keyword>
<keyword evidence="20" id="KW-0046">Antibiotic resistance</keyword>
<dbReference type="SUPFAM" id="SSF56601">
    <property type="entry name" value="beta-lactamase/transpeptidase-like"/>
    <property type="match status" value="1"/>
</dbReference>
<dbReference type="Pfam" id="PF17092">
    <property type="entry name" value="PCB_OB"/>
    <property type="match status" value="1"/>
</dbReference>
<evidence type="ECO:0000256" key="12">
    <source>
        <dbReference type="ARBA" id="ARBA00022679"/>
    </source>
</evidence>
<dbReference type="SUPFAM" id="SSF53955">
    <property type="entry name" value="Lysozyme-like"/>
    <property type="match status" value="1"/>
</dbReference>
<dbReference type="AlphaFoldDB" id="A0A8J3CPD7"/>
<evidence type="ECO:0000256" key="15">
    <source>
        <dbReference type="ARBA" id="ARBA00022960"/>
    </source>
</evidence>
<comment type="subcellular location">
    <subcellularLocation>
        <location evidence="1">Cell inner membrane</location>
        <topology evidence="1">Single-pass type II membrane protein</topology>
    </subcellularLocation>
</comment>
<evidence type="ECO:0000256" key="20">
    <source>
        <dbReference type="ARBA" id="ARBA00023251"/>
    </source>
</evidence>
<evidence type="ECO:0000256" key="13">
    <source>
        <dbReference type="ARBA" id="ARBA00022692"/>
    </source>
</evidence>
<evidence type="ECO:0000256" key="19">
    <source>
        <dbReference type="ARBA" id="ARBA00023136"/>
    </source>
</evidence>
<evidence type="ECO:0000259" key="30">
    <source>
        <dbReference type="Pfam" id="PF17092"/>
    </source>
</evidence>
<evidence type="ECO:0000256" key="16">
    <source>
        <dbReference type="ARBA" id="ARBA00022968"/>
    </source>
</evidence>
<dbReference type="GO" id="GO:0009252">
    <property type="term" value="P:peptidoglycan biosynthetic process"/>
    <property type="evidence" value="ECO:0007669"/>
    <property type="project" value="UniProtKB-UniPathway"/>
</dbReference>
<keyword evidence="21" id="KW-0511">Multifunctional enzyme</keyword>
<evidence type="ECO:0000259" key="29">
    <source>
        <dbReference type="Pfam" id="PF00912"/>
    </source>
</evidence>
<name>A0A8J3CPD7_9PROT</name>
<dbReference type="Proteomes" id="UP000634004">
    <property type="component" value="Unassembled WGS sequence"/>
</dbReference>
<dbReference type="GO" id="GO:0005886">
    <property type="term" value="C:plasma membrane"/>
    <property type="evidence" value="ECO:0007669"/>
    <property type="project" value="UniProtKB-SubCell"/>
</dbReference>
<dbReference type="GO" id="GO:0046677">
    <property type="term" value="P:response to antibiotic"/>
    <property type="evidence" value="ECO:0007669"/>
    <property type="project" value="UniProtKB-KW"/>
</dbReference>
<reference evidence="31" key="1">
    <citation type="journal article" date="2014" name="Int. J. Syst. Evol. Microbiol.">
        <title>Complete genome sequence of Corynebacterium casei LMG S-19264T (=DSM 44701T), isolated from a smear-ripened cheese.</title>
        <authorList>
            <consortium name="US DOE Joint Genome Institute (JGI-PGF)"/>
            <person name="Walter F."/>
            <person name="Albersmeier A."/>
            <person name="Kalinowski J."/>
            <person name="Ruckert C."/>
        </authorList>
    </citation>
    <scope>NUCLEOTIDE SEQUENCE</scope>
    <source>
        <strain evidence="31">KCTC 32513</strain>
    </source>
</reference>
<dbReference type="PANTHER" id="PTHR32282">
    <property type="entry name" value="BINDING PROTEIN TRANSPEPTIDASE, PUTATIVE-RELATED"/>
    <property type="match status" value="1"/>
</dbReference>
<keyword evidence="8" id="KW-0997">Cell inner membrane</keyword>
<keyword evidence="12" id="KW-0808">Transferase</keyword>